<dbReference type="InterPro" id="IPR019285">
    <property type="entry name" value="DUF2336"/>
</dbReference>
<keyword evidence="2" id="KW-1185">Reference proteome</keyword>
<evidence type="ECO:0000313" key="2">
    <source>
        <dbReference type="Proteomes" id="UP001565474"/>
    </source>
</evidence>
<protein>
    <submittedName>
        <fullName evidence="1">Uncharacterized protein (DUF2336 family)</fullName>
    </submittedName>
</protein>
<reference evidence="1 2" key="1">
    <citation type="submission" date="2024-07" db="EMBL/GenBank/DDBJ databases">
        <title>Genomic Encyclopedia of Type Strains, Phase V (KMG-V): Genome sequencing to study the core and pangenomes of soil and plant-associated prokaryotes.</title>
        <authorList>
            <person name="Whitman W."/>
        </authorList>
    </citation>
    <scope>NUCLEOTIDE SEQUENCE [LARGE SCALE GENOMIC DNA]</scope>
    <source>
        <strain evidence="1 2">USDA 222</strain>
    </source>
</reference>
<name>A0ABV4GTX3_9BRAD</name>
<dbReference type="Proteomes" id="UP001565474">
    <property type="component" value="Unassembled WGS sequence"/>
</dbReference>
<proteinExistence type="predicted"/>
<evidence type="ECO:0000313" key="1">
    <source>
        <dbReference type="EMBL" id="MEY9475392.1"/>
    </source>
</evidence>
<gene>
    <name evidence="1" type="ORF">ABH992_007791</name>
</gene>
<dbReference type="Pfam" id="PF10098">
    <property type="entry name" value="DUF2336"/>
    <property type="match status" value="1"/>
</dbReference>
<dbReference type="EMBL" id="JBGBZN010000002">
    <property type="protein sequence ID" value="MEY9475392.1"/>
    <property type="molecule type" value="Genomic_DNA"/>
</dbReference>
<organism evidence="1 2">
    <name type="scientific">Bradyrhizobium yuanmingense</name>
    <dbReference type="NCBI Taxonomy" id="108015"/>
    <lineage>
        <taxon>Bacteria</taxon>
        <taxon>Pseudomonadati</taxon>
        <taxon>Pseudomonadota</taxon>
        <taxon>Alphaproteobacteria</taxon>
        <taxon>Hyphomicrobiales</taxon>
        <taxon>Nitrobacteraceae</taxon>
        <taxon>Bradyrhizobium</taxon>
    </lineage>
</organism>
<comment type="caution">
    <text evidence="1">The sequence shown here is derived from an EMBL/GenBank/DDBJ whole genome shotgun (WGS) entry which is preliminary data.</text>
</comment>
<accession>A0ABV4GTX3</accession>
<sequence>MKEQSGTTLSRRISIAFPAIEAVRQYRSGCHIRFKLTPLRRNNRRLIVQFISFQAPAMTANSPADNLAELENAVATCPLDRCARILFGLLQLLTSSRGRSQELLADVVDGVLLRLIERVEASTLIDVSAALAELKVAPPDTVRRLASHRDPEVACPVLLRSQSLSTADLTLIAAASGVRQQCAIAGRAPIDPRVMETLIKGGTSSVCLALIGNSEATFSEAAYVALVEKCLVDDELTKALALRPDTPDTVMRKLLSASPAPKSGIGLNATVSLRAATAAPIAAKLPSAAAYAIARPEIVALSRIGKLNDSTVNRFAIRGETANLITALSVLSGAPIEIVEHVMTDEDCEGLVMACRASRLNWQTTLAILSNRSGTRLSFAERERAQHIFETLLLSTSQWTVRWGEIAANAKECGRGHRDAKKMGGSR</sequence>